<dbReference type="InterPro" id="IPR050642">
    <property type="entry name" value="PDH_E1_Alpha_Subunit"/>
</dbReference>
<protein>
    <submittedName>
        <fullName evidence="7">E1_dh domain-containing protein</fullName>
    </submittedName>
</protein>
<dbReference type="InterPro" id="IPR029061">
    <property type="entry name" value="THDP-binding"/>
</dbReference>
<keyword evidence="3" id="KW-0560">Oxidoreductase</keyword>
<dbReference type="SUPFAM" id="SSF52518">
    <property type="entry name" value="Thiamin diphosphate-binding fold (THDP-binding)"/>
    <property type="match status" value="1"/>
</dbReference>
<accession>A0A0K0DRI1</accession>
<evidence type="ECO:0000259" key="5">
    <source>
        <dbReference type="Pfam" id="PF00676"/>
    </source>
</evidence>
<evidence type="ECO:0000256" key="3">
    <source>
        <dbReference type="ARBA" id="ARBA00023002"/>
    </source>
</evidence>
<evidence type="ECO:0000256" key="4">
    <source>
        <dbReference type="ARBA" id="ARBA00023052"/>
    </source>
</evidence>
<proteinExistence type="predicted"/>
<sequence>MHMYQKNFYGGCGIVGAQQSLGAGIAFAMKYRLIHNCRKQKNVCIALYGDGGSNQGQFFESANMAYLWKIPVLYVCENNGFGIGTSSARSSASTDFHTRGDYVPGIWVDGMDVLAVREAIRWAKEYCDAGKGPLVLELATYRYRGHSMVDLVSSYRTQEEIDEVRKTRDPITGFTDRIINFELVTKEDLKSIETDVREEIEDALNVACTAGFLPKEGVYTDIYHNTPHHFVRFTMTIPIRGPTIEDSHVQKFLRTDDILNSLNEESTFHDVQEEISADVKVANAAVGLPKELMHDVVITDDGSSEQDPLVAEDAIGSFNEKRPLEIEVNQ</sequence>
<dbReference type="PANTHER" id="PTHR11516">
    <property type="entry name" value="PYRUVATE DEHYDROGENASE E1 COMPONENT, ALPHA SUBUNIT BACTERIAL AND ORGANELLAR"/>
    <property type="match status" value="1"/>
</dbReference>
<reference evidence="7" key="2">
    <citation type="submission" date="2017-02" db="UniProtKB">
        <authorList>
            <consortium name="WormBaseParasite"/>
        </authorList>
    </citation>
    <scope>IDENTIFICATION</scope>
</reference>
<reference evidence="6" key="1">
    <citation type="submission" date="2012-09" db="EMBL/GenBank/DDBJ databases">
        <authorList>
            <person name="Martin A.A."/>
        </authorList>
    </citation>
    <scope>NUCLEOTIDE SEQUENCE</scope>
</reference>
<keyword evidence="2" id="KW-0809">Transit peptide</keyword>
<dbReference type="PANTHER" id="PTHR11516:SF60">
    <property type="entry name" value="PYRUVATE DEHYDROGENASE E1 COMPONENT SUBUNIT ALPHA"/>
    <property type="match status" value="1"/>
</dbReference>
<evidence type="ECO:0000313" key="6">
    <source>
        <dbReference type="Proteomes" id="UP000035642"/>
    </source>
</evidence>
<dbReference type="STRING" id="6313.A0A0K0DRI1"/>
<keyword evidence="6" id="KW-1185">Reference proteome</keyword>
<dbReference type="Gene3D" id="3.40.50.970">
    <property type="match status" value="1"/>
</dbReference>
<evidence type="ECO:0000256" key="1">
    <source>
        <dbReference type="ARBA" id="ARBA00001964"/>
    </source>
</evidence>
<feature type="domain" description="Dehydrogenase E1 component" evidence="5">
    <location>
        <begin position="2"/>
        <end position="209"/>
    </location>
</feature>
<dbReference type="AlphaFoldDB" id="A0A0K0DRI1"/>
<dbReference type="Pfam" id="PF00676">
    <property type="entry name" value="E1_dh"/>
    <property type="match status" value="1"/>
</dbReference>
<keyword evidence="4" id="KW-0786">Thiamine pyrophosphate</keyword>
<comment type="cofactor">
    <cofactor evidence="1">
        <name>thiamine diphosphate</name>
        <dbReference type="ChEBI" id="CHEBI:58937"/>
    </cofactor>
</comment>
<evidence type="ECO:0000313" key="7">
    <source>
        <dbReference type="WBParaSite" id="ACAC_0001437001-mRNA-1"/>
    </source>
</evidence>
<evidence type="ECO:0000256" key="2">
    <source>
        <dbReference type="ARBA" id="ARBA00022946"/>
    </source>
</evidence>
<organism evidence="6 7">
    <name type="scientific">Angiostrongylus cantonensis</name>
    <name type="common">Rat lungworm</name>
    <dbReference type="NCBI Taxonomy" id="6313"/>
    <lineage>
        <taxon>Eukaryota</taxon>
        <taxon>Metazoa</taxon>
        <taxon>Ecdysozoa</taxon>
        <taxon>Nematoda</taxon>
        <taxon>Chromadorea</taxon>
        <taxon>Rhabditida</taxon>
        <taxon>Rhabditina</taxon>
        <taxon>Rhabditomorpha</taxon>
        <taxon>Strongyloidea</taxon>
        <taxon>Metastrongylidae</taxon>
        <taxon>Angiostrongylus</taxon>
    </lineage>
</organism>
<dbReference type="Proteomes" id="UP000035642">
    <property type="component" value="Unassembled WGS sequence"/>
</dbReference>
<dbReference type="CDD" id="cd02000">
    <property type="entry name" value="TPP_E1_PDC_ADC_BCADC"/>
    <property type="match status" value="1"/>
</dbReference>
<name>A0A0K0DRI1_ANGCA</name>
<dbReference type="WBParaSite" id="ACAC_0001437001-mRNA-1">
    <property type="protein sequence ID" value="ACAC_0001437001-mRNA-1"/>
    <property type="gene ID" value="ACAC_0001437001"/>
</dbReference>
<dbReference type="InterPro" id="IPR001017">
    <property type="entry name" value="DH_E1"/>
</dbReference>
<dbReference type="GO" id="GO:0006086">
    <property type="term" value="P:pyruvate decarboxylation to acetyl-CoA"/>
    <property type="evidence" value="ECO:0007669"/>
    <property type="project" value="TreeGrafter"/>
</dbReference>
<dbReference type="GO" id="GO:0004739">
    <property type="term" value="F:pyruvate dehydrogenase (acetyl-transferring) activity"/>
    <property type="evidence" value="ECO:0007669"/>
    <property type="project" value="TreeGrafter"/>
</dbReference>